<dbReference type="InterPro" id="IPR025835">
    <property type="entry name" value="Thiopurine_S-MeTrfase"/>
</dbReference>
<dbReference type="PIRSF" id="PIRSF023956">
    <property type="entry name" value="Thiopurine_S-methyltransferase"/>
    <property type="match status" value="1"/>
</dbReference>
<keyword evidence="7 9" id="KW-0808">Transferase</keyword>
<dbReference type="PROSITE" id="PS51585">
    <property type="entry name" value="SAM_MT_TPMT"/>
    <property type="match status" value="1"/>
</dbReference>
<evidence type="ECO:0000313" key="11">
    <source>
        <dbReference type="Proteomes" id="UP001302716"/>
    </source>
</evidence>
<dbReference type="RefSeq" id="WP_316694686.1">
    <property type="nucleotide sequence ID" value="NZ_CP103836.1"/>
</dbReference>
<comment type="catalytic activity">
    <reaction evidence="1 9">
        <text>S-adenosyl-L-methionine + a thiopurine = S-adenosyl-L-homocysteine + a thiopurine S-methylether.</text>
        <dbReference type="EC" id="2.1.1.67"/>
    </reaction>
</comment>
<evidence type="ECO:0000256" key="9">
    <source>
        <dbReference type="HAMAP-Rule" id="MF_00812"/>
    </source>
</evidence>
<evidence type="ECO:0000256" key="3">
    <source>
        <dbReference type="ARBA" id="ARBA00008145"/>
    </source>
</evidence>
<keyword evidence="8 9" id="KW-0949">S-adenosyl-L-methionine</keyword>
<protein>
    <recommendedName>
        <fullName evidence="4 9">Thiopurine S-methyltransferase</fullName>
        <ecNumber evidence="4 9">2.1.1.67</ecNumber>
    </recommendedName>
    <alternativeName>
        <fullName evidence="9">Thiopurine methyltransferase</fullName>
    </alternativeName>
</protein>
<evidence type="ECO:0000256" key="6">
    <source>
        <dbReference type="ARBA" id="ARBA00022603"/>
    </source>
</evidence>
<dbReference type="EMBL" id="CP103836">
    <property type="protein sequence ID" value="WOB48807.1"/>
    <property type="molecule type" value="Genomic_DNA"/>
</dbReference>
<evidence type="ECO:0000313" key="10">
    <source>
        <dbReference type="EMBL" id="WOB48807.1"/>
    </source>
</evidence>
<feature type="binding site" evidence="9">
    <location>
        <position position="66"/>
    </location>
    <ligand>
        <name>S-adenosyl-L-methionine</name>
        <dbReference type="ChEBI" id="CHEBI:59789"/>
    </ligand>
</feature>
<sequence length="218" mass="24215">MDTDFWLQRWQDGQTGFHQGEVMPLLQKHWPALQLPKAARVLVPLCGKTLDMHWFAAQGHRVLGVEVSPLAVTQFFDNAGLQPRRHRSSAGEHFVAGPIEIICGDAFALDASVLADCSAVYDRAALIALPAALRRRYLETVYARLPTGCCGLLITLDYPQAEKAGPPFSVDAAEVHALFDAQWQVQALEHRDILDQEPRFRADGVTALSTGVYRLQRE</sequence>
<evidence type="ECO:0000256" key="1">
    <source>
        <dbReference type="ARBA" id="ARBA00000903"/>
    </source>
</evidence>
<feature type="binding site" evidence="9">
    <location>
        <position position="123"/>
    </location>
    <ligand>
        <name>S-adenosyl-L-methionine</name>
        <dbReference type="ChEBI" id="CHEBI:59789"/>
    </ligand>
</feature>
<dbReference type="AlphaFoldDB" id="A0AAU0B761"/>
<comment type="subcellular location">
    <subcellularLocation>
        <location evidence="2 9">Cytoplasm</location>
    </subcellularLocation>
</comment>
<organism evidence="10 11">
    <name type="scientific">Xanthomonas hydrangeae</name>
    <dbReference type="NCBI Taxonomy" id="2775159"/>
    <lineage>
        <taxon>Bacteria</taxon>
        <taxon>Pseudomonadati</taxon>
        <taxon>Pseudomonadota</taxon>
        <taxon>Gammaproteobacteria</taxon>
        <taxon>Lysobacterales</taxon>
        <taxon>Lysobacteraceae</taxon>
        <taxon>Xanthomonas</taxon>
    </lineage>
</organism>
<comment type="similarity">
    <text evidence="3 9">Belongs to the class I-like SAM-binding methyltransferase superfamily. TPMT family.</text>
</comment>
<dbReference type="PANTHER" id="PTHR10259">
    <property type="entry name" value="THIOPURINE S-METHYLTRANSFERASE"/>
    <property type="match status" value="1"/>
</dbReference>
<proteinExistence type="inferred from homology"/>
<dbReference type="SUPFAM" id="SSF53335">
    <property type="entry name" value="S-adenosyl-L-methionine-dependent methyltransferases"/>
    <property type="match status" value="1"/>
</dbReference>
<dbReference type="InterPro" id="IPR022474">
    <property type="entry name" value="Thiopur_S-MeTfrase_Se/Te_detox"/>
</dbReference>
<dbReference type="PANTHER" id="PTHR10259:SF11">
    <property type="entry name" value="THIOPURINE S-METHYLTRANSFERASE"/>
    <property type="match status" value="1"/>
</dbReference>
<dbReference type="HAMAP" id="MF_00812">
    <property type="entry name" value="Thiopur_methtran"/>
    <property type="match status" value="1"/>
</dbReference>
<keyword evidence="5 9" id="KW-0963">Cytoplasm</keyword>
<keyword evidence="11" id="KW-1185">Reference proteome</keyword>
<dbReference type="NCBIfam" id="NF009732">
    <property type="entry name" value="PRK13255.1"/>
    <property type="match status" value="1"/>
</dbReference>
<gene>
    <name evidence="9" type="primary">tpm</name>
    <name evidence="10" type="ORF">NYR97_16410</name>
</gene>
<dbReference type="NCBIfam" id="TIGR03840">
    <property type="entry name" value="TMPT_Se_Te"/>
    <property type="match status" value="1"/>
</dbReference>
<feature type="binding site" evidence="9">
    <location>
        <position position="10"/>
    </location>
    <ligand>
        <name>S-adenosyl-L-methionine</name>
        <dbReference type="ChEBI" id="CHEBI:59789"/>
    </ligand>
</feature>
<name>A0AAU0B761_9XANT</name>
<evidence type="ECO:0000256" key="5">
    <source>
        <dbReference type="ARBA" id="ARBA00022490"/>
    </source>
</evidence>
<dbReference type="GO" id="GO:0008119">
    <property type="term" value="F:thiopurine S-methyltransferase activity"/>
    <property type="evidence" value="ECO:0007669"/>
    <property type="project" value="UniProtKB-UniRule"/>
</dbReference>
<dbReference type="EC" id="2.1.1.67" evidence="4 9"/>
<dbReference type="GO" id="GO:0010038">
    <property type="term" value="P:response to metal ion"/>
    <property type="evidence" value="ECO:0007669"/>
    <property type="project" value="InterPro"/>
</dbReference>
<accession>A0AAU0B761</accession>
<evidence type="ECO:0000256" key="2">
    <source>
        <dbReference type="ARBA" id="ARBA00004496"/>
    </source>
</evidence>
<evidence type="ECO:0000256" key="4">
    <source>
        <dbReference type="ARBA" id="ARBA00011905"/>
    </source>
</evidence>
<dbReference type="Proteomes" id="UP001302716">
    <property type="component" value="Chromosome"/>
</dbReference>
<reference evidence="10 11" key="1">
    <citation type="submission" date="2022-08" db="EMBL/GenBank/DDBJ databases">
        <title>Whole genome sequencing-based tracing of a 2022 introduction and outbreak of Xanthomonas hortorum pv. pelargonii.</title>
        <authorList>
            <person name="Iruegas-Bocardo F."/>
            <person name="Weisberg A.K."/>
            <person name="Riutta E.R."/>
            <person name="Kilday K."/>
            <person name="Bonkowski J.C."/>
            <person name="Creswell T."/>
            <person name="Daughtrey M.L."/>
            <person name="Rane K."/>
            <person name="Grunwald N.J."/>
            <person name="Chang J.H."/>
            <person name="Putnam M.L."/>
        </authorList>
    </citation>
    <scope>NUCLEOTIDE SEQUENCE [LARGE SCALE GENOMIC DNA]</scope>
    <source>
        <strain evidence="10 11">22-323</strain>
    </source>
</reference>
<dbReference type="Gene3D" id="3.40.50.150">
    <property type="entry name" value="Vaccinia Virus protein VP39"/>
    <property type="match status" value="1"/>
</dbReference>
<keyword evidence="6 9" id="KW-0489">Methyltransferase</keyword>
<dbReference type="GO" id="GO:0032259">
    <property type="term" value="P:methylation"/>
    <property type="evidence" value="ECO:0007669"/>
    <property type="project" value="UniProtKB-KW"/>
</dbReference>
<dbReference type="Pfam" id="PF05724">
    <property type="entry name" value="TPMT"/>
    <property type="match status" value="1"/>
</dbReference>
<dbReference type="FunFam" id="3.40.50.150:FF:000101">
    <property type="entry name" value="Thiopurine S-methyltransferase"/>
    <property type="match status" value="1"/>
</dbReference>
<dbReference type="InterPro" id="IPR029063">
    <property type="entry name" value="SAM-dependent_MTases_sf"/>
</dbReference>
<dbReference type="GO" id="GO:0005737">
    <property type="term" value="C:cytoplasm"/>
    <property type="evidence" value="ECO:0007669"/>
    <property type="project" value="UniProtKB-SubCell"/>
</dbReference>
<dbReference type="InterPro" id="IPR008854">
    <property type="entry name" value="TPMT"/>
</dbReference>
<feature type="binding site" evidence="9">
    <location>
        <position position="45"/>
    </location>
    <ligand>
        <name>S-adenosyl-L-methionine</name>
        <dbReference type="ChEBI" id="CHEBI:59789"/>
    </ligand>
</feature>
<evidence type="ECO:0000256" key="8">
    <source>
        <dbReference type="ARBA" id="ARBA00022691"/>
    </source>
</evidence>
<evidence type="ECO:0000256" key="7">
    <source>
        <dbReference type="ARBA" id="ARBA00022679"/>
    </source>
</evidence>